<proteinExistence type="predicted"/>
<dbReference type="EMBL" id="LT635765">
    <property type="protein sequence ID" value="SGZ51835.1"/>
    <property type="molecule type" value="Genomic_DNA"/>
</dbReference>
<evidence type="ECO:0000313" key="3">
    <source>
        <dbReference type="Proteomes" id="UP000182259"/>
    </source>
</evidence>
<dbReference type="Proteomes" id="UP000182259">
    <property type="component" value="Chromosome II"/>
</dbReference>
<name>A0A1L0BKV2_9ASCO</name>
<reference evidence="2 3" key="1">
    <citation type="submission" date="2016-10" db="EMBL/GenBank/DDBJ databases">
        <authorList>
            <person name="de Groot N.N."/>
        </authorList>
    </citation>
    <scope>NUCLEOTIDE SEQUENCE [LARGE SCALE GENOMIC DNA]</scope>
    <source>
        <strain evidence="2 3">PYCC 4715</strain>
    </source>
</reference>
<evidence type="ECO:0000256" key="1">
    <source>
        <dbReference type="SAM" id="MobiDB-lite"/>
    </source>
</evidence>
<feature type="region of interest" description="Disordered" evidence="1">
    <location>
        <begin position="40"/>
        <end position="93"/>
    </location>
</feature>
<gene>
    <name evidence="2" type="ORF">SAMEA4029009_CIC11G00000003204</name>
</gene>
<feature type="compositionally biased region" description="Basic and acidic residues" evidence="1">
    <location>
        <begin position="76"/>
        <end position="93"/>
    </location>
</feature>
<organism evidence="2 3">
    <name type="scientific">Sungouiella intermedia</name>
    <dbReference type="NCBI Taxonomy" id="45354"/>
    <lineage>
        <taxon>Eukaryota</taxon>
        <taxon>Fungi</taxon>
        <taxon>Dikarya</taxon>
        <taxon>Ascomycota</taxon>
        <taxon>Saccharomycotina</taxon>
        <taxon>Pichiomycetes</taxon>
        <taxon>Metschnikowiaceae</taxon>
        <taxon>Sungouiella</taxon>
    </lineage>
</organism>
<sequence>MRDFTSIFLLHGHLTLSAIQLEKIDTAIANYHETTRIRLDDRSNPKSQMRPGCKNMQTESHSEHGAAHPEPSPIGGDREIAQEHNLVKKVEPP</sequence>
<accession>A0A1L0BKV2</accession>
<evidence type="ECO:0000313" key="2">
    <source>
        <dbReference type="EMBL" id="SGZ51835.1"/>
    </source>
</evidence>
<dbReference type="AlphaFoldDB" id="A0A1L0BKV2"/>
<protein>
    <submittedName>
        <fullName evidence="2">CIC11C00000003204</fullName>
    </submittedName>
</protein>